<dbReference type="GO" id="GO:0016788">
    <property type="term" value="F:hydrolase activity, acting on ester bonds"/>
    <property type="evidence" value="ECO:0007669"/>
    <property type="project" value="InterPro"/>
</dbReference>
<evidence type="ECO:0000313" key="12">
    <source>
        <dbReference type="Proteomes" id="UP001159428"/>
    </source>
</evidence>
<feature type="active site" description="Nucleophile" evidence="8">
    <location>
        <position position="174"/>
    </location>
</feature>
<proteinExistence type="inferred from homology"/>
<dbReference type="EMBL" id="CALNXJ010000009">
    <property type="protein sequence ID" value="CAH3105101.1"/>
    <property type="molecule type" value="Genomic_DNA"/>
</dbReference>
<dbReference type="InterPro" id="IPR006693">
    <property type="entry name" value="AB_hydrolase_lipase"/>
</dbReference>
<feature type="active site" description="Charge relay system" evidence="8">
    <location>
        <position position="375"/>
    </location>
</feature>
<evidence type="ECO:0000256" key="4">
    <source>
        <dbReference type="ARBA" id="ARBA00022963"/>
    </source>
</evidence>
<evidence type="ECO:0000256" key="2">
    <source>
        <dbReference type="ARBA" id="ARBA00022729"/>
    </source>
</evidence>
<evidence type="ECO:0000259" key="10">
    <source>
        <dbReference type="Pfam" id="PF04083"/>
    </source>
</evidence>
<evidence type="ECO:0000256" key="6">
    <source>
        <dbReference type="ARBA" id="ARBA00023180"/>
    </source>
</evidence>
<dbReference type="Pfam" id="PF04083">
    <property type="entry name" value="Abhydro_lipase"/>
    <property type="match status" value="1"/>
</dbReference>
<evidence type="ECO:0000256" key="3">
    <source>
        <dbReference type="ARBA" id="ARBA00022801"/>
    </source>
</evidence>
<dbReference type="SUPFAM" id="SSF53474">
    <property type="entry name" value="alpha/beta-Hydrolases"/>
    <property type="match status" value="1"/>
</dbReference>
<evidence type="ECO:0000256" key="5">
    <source>
        <dbReference type="ARBA" id="ARBA00023098"/>
    </source>
</evidence>
<dbReference type="GO" id="GO:0016042">
    <property type="term" value="P:lipid catabolic process"/>
    <property type="evidence" value="ECO:0007669"/>
    <property type="project" value="UniProtKB-KW"/>
</dbReference>
<feature type="signal peptide" evidence="9">
    <location>
        <begin position="1"/>
        <end position="19"/>
    </location>
</feature>
<dbReference type="InterPro" id="IPR029058">
    <property type="entry name" value="AB_hydrolase_fold"/>
</dbReference>
<dbReference type="AlphaFoldDB" id="A0AAU9WBY5"/>
<evidence type="ECO:0000256" key="1">
    <source>
        <dbReference type="ARBA" id="ARBA00010701"/>
    </source>
</evidence>
<dbReference type="InterPro" id="IPR025483">
    <property type="entry name" value="Lipase_euk"/>
</dbReference>
<comment type="similarity">
    <text evidence="1 7">Belongs to the AB hydrolase superfamily. Lipase family.</text>
</comment>
<keyword evidence="2 9" id="KW-0732">Signal</keyword>
<gene>
    <name evidence="11" type="ORF">PMEA_00035028</name>
</gene>
<feature type="chain" id="PRO_5043336697" description="Lipase" evidence="9">
    <location>
        <begin position="20"/>
        <end position="400"/>
    </location>
</feature>
<dbReference type="Proteomes" id="UP001159428">
    <property type="component" value="Unassembled WGS sequence"/>
</dbReference>
<evidence type="ECO:0000256" key="8">
    <source>
        <dbReference type="PIRSR" id="PIRSR000862-1"/>
    </source>
</evidence>
<dbReference type="FunFam" id="3.40.50.1820:FF:000021">
    <property type="entry name" value="Lipase"/>
    <property type="match status" value="1"/>
</dbReference>
<evidence type="ECO:0000256" key="7">
    <source>
        <dbReference type="PIRNR" id="PIRNR000862"/>
    </source>
</evidence>
<feature type="active site" description="Charge relay system" evidence="8">
    <location>
        <position position="346"/>
    </location>
</feature>
<organism evidence="11 12">
    <name type="scientific">Pocillopora meandrina</name>
    <dbReference type="NCBI Taxonomy" id="46732"/>
    <lineage>
        <taxon>Eukaryota</taxon>
        <taxon>Metazoa</taxon>
        <taxon>Cnidaria</taxon>
        <taxon>Anthozoa</taxon>
        <taxon>Hexacorallia</taxon>
        <taxon>Scleractinia</taxon>
        <taxon>Astrocoeniina</taxon>
        <taxon>Pocilloporidae</taxon>
        <taxon>Pocillopora</taxon>
    </lineage>
</organism>
<evidence type="ECO:0000313" key="11">
    <source>
        <dbReference type="EMBL" id="CAH3105101.1"/>
    </source>
</evidence>
<keyword evidence="5" id="KW-0443">Lipid metabolism</keyword>
<name>A0AAU9WBY5_9CNID</name>
<keyword evidence="6" id="KW-0325">Glycoprotein</keyword>
<accession>A0AAU9WBY5</accession>
<keyword evidence="4 7" id="KW-0442">Lipid degradation</keyword>
<sequence length="400" mass="44963">MIFDAFVATLLSLLLFVKGRSTKPSCCPKVDPDAFRNVSQLIVNRGYPVEEYCVNTTDNFTLGVQRIPHGRAGGTNGTKPVVFLQHGLLADSSNWVQNYPDNSLGYILADSGFDVWLGNVRGNRYSRRNSVLKPSQKKFWDWSFQEMAQYDIPAMLKHALEVSGQHQLFYIGHSQGTLVGFTSFSSNPELAKKVKLFMALAPIYQLDHTAAILRDLAFTLDPIEELLRPLGEIEFLPGRLLQKLIDIGFCGGKWSEQACYDLGEYIFGFDDSNNNMSRVPVYLSNWPAGTSLKNIIHFGQLILSGRCQKFNYGRKGNQKHYHQDSPPVYDVSKMITPTAFFYGGQDSLSNATDVEALIPKISNLVLTQFLPRWNHVDFVFGEDAAKVLYSNLVKILHDLS</sequence>
<evidence type="ECO:0000256" key="9">
    <source>
        <dbReference type="SAM" id="SignalP"/>
    </source>
</evidence>
<comment type="caution">
    <text evidence="11">The sequence shown here is derived from an EMBL/GenBank/DDBJ whole genome shotgun (WGS) entry which is preliminary data.</text>
</comment>
<feature type="domain" description="Partial AB-hydrolase lipase" evidence="10">
    <location>
        <begin position="38"/>
        <end position="98"/>
    </location>
</feature>
<dbReference type="Gene3D" id="3.40.50.1820">
    <property type="entry name" value="alpha/beta hydrolase"/>
    <property type="match status" value="1"/>
</dbReference>
<reference evidence="11 12" key="1">
    <citation type="submission" date="2022-05" db="EMBL/GenBank/DDBJ databases">
        <authorList>
            <consortium name="Genoscope - CEA"/>
            <person name="William W."/>
        </authorList>
    </citation>
    <scope>NUCLEOTIDE SEQUENCE [LARGE SCALE GENOMIC DNA]</scope>
</reference>
<keyword evidence="12" id="KW-1185">Reference proteome</keyword>
<keyword evidence="3 7" id="KW-0378">Hydrolase</keyword>
<protein>
    <recommendedName>
        <fullName evidence="7">Lipase</fullName>
    </recommendedName>
</protein>
<dbReference type="PANTHER" id="PTHR11005">
    <property type="entry name" value="LYSOSOMAL ACID LIPASE-RELATED"/>
    <property type="match status" value="1"/>
</dbReference>
<dbReference type="PIRSF" id="PIRSF000862">
    <property type="entry name" value="Steryl_ester_lip"/>
    <property type="match status" value="1"/>
</dbReference>